<evidence type="ECO:0000313" key="2">
    <source>
        <dbReference type="EMBL" id="RKN29262.1"/>
    </source>
</evidence>
<organism evidence="2 3">
    <name type="scientific">Micromonospora musae</name>
    <dbReference type="NCBI Taxonomy" id="1894970"/>
    <lineage>
        <taxon>Bacteria</taxon>
        <taxon>Bacillati</taxon>
        <taxon>Actinomycetota</taxon>
        <taxon>Actinomycetes</taxon>
        <taxon>Micromonosporales</taxon>
        <taxon>Micromonosporaceae</taxon>
        <taxon>Micromonospora</taxon>
    </lineage>
</organism>
<name>A0A3A9XWP8_9ACTN</name>
<sequence>MHIEIWSDISCPWCFIGKARFNKALATFSHAEHVKVAHRSFELDPRLAQTRPTTGAAHAEKYGMTPAQARAAEANLAGIARKEGLEYLVEFRDHGNTFDLHRLLQLAATQGLEHELLTRFYEGNFASERTIYDSEHQVELAVHAGLDEAEVRTVLADKRAYANKVRKDEAEAAQLGINAVPFFLIDRKYGLSGAQPIEVFSEVLGRAWTDRQSELTIVGAADQAGCDADGACDLPGRTGVGGDRRATGRLLTDPGFTY</sequence>
<dbReference type="InterPro" id="IPR001853">
    <property type="entry name" value="DSBA-like_thioredoxin_dom"/>
</dbReference>
<comment type="caution">
    <text evidence="2">The sequence shown here is derived from an EMBL/GenBank/DDBJ whole genome shotgun (WGS) entry which is preliminary data.</text>
</comment>
<dbReference type="GO" id="GO:0016491">
    <property type="term" value="F:oxidoreductase activity"/>
    <property type="evidence" value="ECO:0007669"/>
    <property type="project" value="InterPro"/>
</dbReference>
<dbReference type="PANTHER" id="PTHR13887:SF41">
    <property type="entry name" value="THIOREDOXIN SUPERFAMILY PROTEIN"/>
    <property type="match status" value="1"/>
</dbReference>
<gene>
    <name evidence="2" type="ORF">D7044_24050</name>
</gene>
<feature type="domain" description="DSBA-like thioredoxin" evidence="1">
    <location>
        <begin position="3"/>
        <end position="204"/>
    </location>
</feature>
<dbReference type="CDD" id="cd03024">
    <property type="entry name" value="DsbA_FrnE"/>
    <property type="match status" value="1"/>
</dbReference>
<evidence type="ECO:0000313" key="3">
    <source>
        <dbReference type="Proteomes" id="UP000275865"/>
    </source>
</evidence>
<dbReference type="InterPro" id="IPR036249">
    <property type="entry name" value="Thioredoxin-like_sf"/>
</dbReference>
<evidence type="ECO:0000259" key="1">
    <source>
        <dbReference type="Pfam" id="PF01323"/>
    </source>
</evidence>
<reference evidence="2 3" key="1">
    <citation type="submission" date="2018-09" db="EMBL/GenBank/DDBJ databases">
        <title>Micromonospora sp. nov. MS1-9, isolated from a root of Musa sp.</title>
        <authorList>
            <person name="Kuncharoen N."/>
            <person name="Kudo T."/>
            <person name="Ohkuma M."/>
            <person name="Yuki M."/>
            <person name="Tanasupawat S."/>
        </authorList>
    </citation>
    <scope>NUCLEOTIDE SEQUENCE [LARGE SCALE GENOMIC DNA]</scope>
    <source>
        <strain evidence="2 3">MS1-9</strain>
    </source>
</reference>
<dbReference type="EMBL" id="RAZT01000012">
    <property type="protein sequence ID" value="RKN29262.1"/>
    <property type="molecule type" value="Genomic_DNA"/>
</dbReference>
<dbReference type="AlphaFoldDB" id="A0A3A9XWP8"/>
<dbReference type="PANTHER" id="PTHR13887">
    <property type="entry name" value="GLUTATHIONE S-TRANSFERASE KAPPA"/>
    <property type="match status" value="1"/>
</dbReference>
<dbReference type="Gene3D" id="3.40.30.10">
    <property type="entry name" value="Glutaredoxin"/>
    <property type="match status" value="1"/>
</dbReference>
<dbReference type="Proteomes" id="UP000275865">
    <property type="component" value="Unassembled WGS sequence"/>
</dbReference>
<proteinExistence type="predicted"/>
<dbReference type="Pfam" id="PF01323">
    <property type="entry name" value="DSBA"/>
    <property type="match status" value="1"/>
</dbReference>
<accession>A0A3A9XWP8</accession>
<protein>
    <submittedName>
        <fullName evidence="2">DsbA family oxidoreductase</fullName>
    </submittedName>
</protein>
<dbReference type="SUPFAM" id="SSF52833">
    <property type="entry name" value="Thioredoxin-like"/>
    <property type="match status" value="1"/>
</dbReference>